<dbReference type="EMBL" id="JACGWS010000012">
    <property type="protein sequence ID" value="MBC8756611.1"/>
    <property type="molecule type" value="Genomic_DNA"/>
</dbReference>
<accession>A0ABR7QDI0</accession>
<proteinExistence type="predicted"/>
<sequence length="52" mass="5772">MKKRAIKSLAINKKTISKFSAIEKLKGGRNTSHTSCLCIDTVCECDGEIPFR</sequence>
<name>A0ABR7QDI0_9FLAO</name>
<dbReference type="RefSeq" id="WP_187563649.1">
    <property type="nucleotide sequence ID" value="NZ_JACGWS010000012.1"/>
</dbReference>
<comment type="caution">
    <text evidence="1">The sequence shown here is derived from an EMBL/GenBank/DDBJ whole genome shotgun (WGS) entry which is preliminary data.</text>
</comment>
<evidence type="ECO:0008006" key="3">
    <source>
        <dbReference type="Google" id="ProtNLM"/>
    </source>
</evidence>
<gene>
    <name evidence="1" type="ORF">H2O64_18205</name>
</gene>
<protein>
    <recommendedName>
        <fullName evidence="3">Bacteriocin</fullName>
    </recommendedName>
</protein>
<dbReference type="Proteomes" id="UP000619238">
    <property type="component" value="Unassembled WGS sequence"/>
</dbReference>
<evidence type="ECO:0000313" key="2">
    <source>
        <dbReference type="Proteomes" id="UP000619238"/>
    </source>
</evidence>
<reference evidence="1 2" key="1">
    <citation type="submission" date="2020-07" db="EMBL/GenBank/DDBJ databases">
        <title>Description of Kordia aestuariivivens sp. nov., isolated from a tidal flat.</title>
        <authorList>
            <person name="Park S."/>
            <person name="Yoon J.-H."/>
        </authorList>
    </citation>
    <scope>NUCLEOTIDE SEQUENCE [LARGE SCALE GENOMIC DNA]</scope>
    <source>
        <strain evidence="1 2">YSTF-M3</strain>
    </source>
</reference>
<organism evidence="1 2">
    <name type="scientific">Kordia aestuariivivens</name>
    <dbReference type="NCBI Taxonomy" id="2759037"/>
    <lineage>
        <taxon>Bacteria</taxon>
        <taxon>Pseudomonadati</taxon>
        <taxon>Bacteroidota</taxon>
        <taxon>Flavobacteriia</taxon>
        <taxon>Flavobacteriales</taxon>
        <taxon>Flavobacteriaceae</taxon>
        <taxon>Kordia</taxon>
    </lineage>
</organism>
<keyword evidence="2" id="KW-1185">Reference proteome</keyword>
<evidence type="ECO:0000313" key="1">
    <source>
        <dbReference type="EMBL" id="MBC8756611.1"/>
    </source>
</evidence>